<dbReference type="SUPFAM" id="SSF56645">
    <property type="entry name" value="Acyl-CoA dehydrogenase NM domain-like"/>
    <property type="match status" value="1"/>
</dbReference>
<dbReference type="PANTHER" id="PTHR43884:SF12">
    <property type="entry name" value="ISOVALERYL-COA DEHYDROGENASE, MITOCHONDRIAL-RELATED"/>
    <property type="match status" value="1"/>
</dbReference>
<feature type="domain" description="Acyl-CoA dehydrogenase/oxidase N-terminal" evidence="1">
    <location>
        <begin position="119"/>
        <end position="225"/>
    </location>
</feature>
<organism evidence="2 3">
    <name type="scientific">Cyanobacterium stanieri LEGE 03274</name>
    <dbReference type="NCBI Taxonomy" id="1828756"/>
    <lineage>
        <taxon>Bacteria</taxon>
        <taxon>Bacillati</taxon>
        <taxon>Cyanobacteriota</taxon>
        <taxon>Cyanophyceae</taxon>
        <taxon>Oscillatoriophycideae</taxon>
        <taxon>Chroococcales</taxon>
        <taxon>Geminocystaceae</taxon>
        <taxon>Cyanobacterium</taxon>
    </lineage>
</organism>
<dbReference type="CDD" id="cd11532">
    <property type="entry name" value="NTP-PPase_COG4997"/>
    <property type="match status" value="1"/>
</dbReference>
<dbReference type="Pfam" id="PF02771">
    <property type="entry name" value="Acyl-CoA_dh_N"/>
    <property type="match status" value="1"/>
</dbReference>
<protein>
    <submittedName>
        <fullName evidence="2">Acyl-CoA dehydrogenase family protein</fullName>
    </submittedName>
</protein>
<dbReference type="Gene3D" id="1.10.540.10">
    <property type="entry name" value="Acyl-CoA dehydrogenase/oxidase, N-terminal domain"/>
    <property type="match status" value="1"/>
</dbReference>
<dbReference type="Gene3D" id="2.40.110.10">
    <property type="entry name" value="Butyryl-CoA Dehydrogenase, subunit A, domain 2"/>
    <property type="match status" value="1"/>
</dbReference>
<dbReference type="InterPro" id="IPR009100">
    <property type="entry name" value="AcylCoA_DH/oxidase_NM_dom_sf"/>
</dbReference>
<comment type="caution">
    <text evidence="2">The sequence shown here is derived from an EMBL/GenBank/DDBJ whole genome shotgun (WGS) entry which is preliminary data.</text>
</comment>
<sequence length="471" mass="53037">MTIIYNKLIRDKIPEIITKSNKTYQIKTLSSEEYKNSLKQKLLEEVNEFLEAHEDNLMEEIADIYEVLSATINAYGLNKETIETIRQNKAQEKGKFDKKIQLVSVSNQEDKGLDNDINFINNLEKYLEENISKKANKLDHSKELLKQVFLTIAKDNPLWLSLKLPVEWGGLGVSNKTFFTSKMMMAKYSGALAFLQAQHQTAVGMLSKSDNQIVKEKYLPNIAKGLSFCGVAFSHLRRLKNAPLKAIAHGDGYQLTGDIFWITGFNIFEYFIVGAVLEDGGELYAIAPFRNIEKNGGKIIINSPMQLGALDATNTVSATMEKWYIHHDDIIKINPPQTIIKDSEKQILNNSAFALGCAEKSLELINQNANKLQLESVFLNSEKLMIELKNIKQTILTEIEKPSKTTQEKLNLRIKAINLGFRCAQGAVITSKGSANLHNHTAQRLYKEALVYSVSGQTIPILEGSFEMLVK</sequence>
<dbReference type="InterPro" id="IPR037069">
    <property type="entry name" value="AcylCoA_DH/ox_N_sf"/>
</dbReference>
<dbReference type="Proteomes" id="UP000654604">
    <property type="component" value="Unassembled WGS sequence"/>
</dbReference>
<reference evidence="2 3" key="1">
    <citation type="submission" date="2020-10" db="EMBL/GenBank/DDBJ databases">
        <authorList>
            <person name="Castelo-Branco R."/>
            <person name="Eusebio N."/>
            <person name="Adriana R."/>
            <person name="Vieira A."/>
            <person name="Brugerolle De Fraissinette N."/>
            <person name="Rezende De Castro R."/>
            <person name="Schneider M.P."/>
            <person name="Vasconcelos V."/>
            <person name="Leao P.N."/>
        </authorList>
    </citation>
    <scope>NUCLEOTIDE SEQUENCE [LARGE SCALE GENOMIC DNA]</scope>
    <source>
        <strain evidence="2 3">LEGE 03274</strain>
    </source>
</reference>
<evidence type="ECO:0000259" key="1">
    <source>
        <dbReference type="Pfam" id="PF02771"/>
    </source>
</evidence>
<dbReference type="InterPro" id="IPR013786">
    <property type="entry name" value="AcylCoA_DH/ox_N"/>
</dbReference>
<dbReference type="EMBL" id="JADEWC010000006">
    <property type="protein sequence ID" value="MBE9221876.1"/>
    <property type="molecule type" value="Genomic_DNA"/>
</dbReference>
<dbReference type="InterPro" id="IPR038735">
    <property type="entry name" value="MSMEG_1276-like_NTP-PPase_dom"/>
</dbReference>
<evidence type="ECO:0000313" key="2">
    <source>
        <dbReference type="EMBL" id="MBE9221876.1"/>
    </source>
</evidence>
<proteinExistence type="predicted"/>
<keyword evidence="3" id="KW-1185">Reference proteome</keyword>
<dbReference type="InterPro" id="IPR046373">
    <property type="entry name" value="Acyl-CoA_Oxase/DH_mid-dom_sf"/>
</dbReference>
<name>A0ABR9V1V3_9CHRO</name>
<gene>
    <name evidence="2" type="ORF">IQ215_04120</name>
</gene>
<evidence type="ECO:0000313" key="3">
    <source>
        <dbReference type="Proteomes" id="UP000654604"/>
    </source>
</evidence>
<dbReference type="RefSeq" id="WP_193800059.1">
    <property type="nucleotide sequence ID" value="NZ_JADEWC010000006.1"/>
</dbReference>
<dbReference type="PANTHER" id="PTHR43884">
    <property type="entry name" value="ACYL-COA DEHYDROGENASE"/>
    <property type="match status" value="1"/>
</dbReference>
<accession>A0ABR9V1V3</accession>